<evidence type="ECO:0000259" key="2">
    <source>
        <dbReference type="Pfam" id="PF18481"/>
    </source>
</evidence>
<evidence type="ECO:0000313" key="3">
    <source>
        <dbReference type="EMBL" id="ETA79067.1"/>
    </source>
</evidence>
<dbReference type="PATRIC" id="fig|994573.3.peg.3599"/>
<feature type="domain" description="DUF5616" evidence="2">
    <location>
        <begin position="84"/>
        <end position="220"/>
    </location>
</feature>
<organism evidence="3 4">
    <name type="scientific">Youngiibacter fragilis 232.1</name>
    <dbReference type="NCBI Taxonomy" id="994573"/>
    <lineage>
        <taxon>Bacteria</taxon>
        <taxon>Bacillati</taxon>
        <taxon>Bacillota</taxon>
        <taxon>Clostridia</taxon>
        <taxon>Eubacteriales</taxon>
        <taxon>Clostridiaceae</taxon>
        <taxon>Youngiibacter</taxon>
    </lineage>
</organism>
<reference evidence="3 4" key="1">
    <citation type="journal article" date="2014" name="Genome Announc.">
        <title>Genome Sequence of Youngiibacter fragilis, the Type Strain of the Genus Youngiibacter.</title>
        <authorList>
            <person name="Wawrik C.B."/>
            <person name="Callaghan A.V."/>
            <person name="Stamps B.W."/>
            <person name="Wawrik B."/>
        </authorList>
    </citation>
    <scope>NUCLEOTIDE SEQUENCE [LARGE SCALE GENOMIC DNA]</scope>
    <source>
        <strain evidence="3 4">232.1</strain>
    </source>
</reference>
<comment type="caution">
    <text evidence="3">The sequence shown here is derived from an EMBL/GenBank/DDBJ whole genome shotgun (WGS) entry which is preliminary data.</text>
</comment>
<dbReference type="STRING" id="994573.T472_0218940"/>
<sequence>METKPKRGFDRADRDDFTGSALLRLKAAREELKWLLDRGYSMDTAATFIGNHHSLTARQRNALKRSVSSTGDLQNRLKKLITPAEISGRKVLVDGFNIIITLETALSGSLLILCGDGVIRDLAGLRGTYHLIPQTDLAIMLILQSLESTGASSARIYLDSPVSNSGRLRQRILEISSSFQLPVEVILADDTDKMMEGNENIITGDSILLDSCISWINLTRDIIMGIEVDPFIADLSE</sequence>
<gene>
    <name evidence="3" type="ORF">T472_0218940</name>
</gene>
<keyword evidence="4" id="KW-1185">Reference proteome</keyword>
<evidence type="ECO:0000313" key="4">
    <source>
        <dbReference type="Proteomes" id="UP000017747"/>
    </source>
</evidence>
<proteinExistence type="predicted"/>
<dbReference type="AlphaFoldDB" id="V7I224"/>
<name>V7I224_9CLOT</name>
<dbReference type="Pfam" id="PF18481">
    <property type="entry name" value="DUF5616"/>
    <property type="match status" value="1"/>
</dbReference>
<evidence type="ECO:0000259" key="1">
    <source>
        <dbReference type="Pfam" id="PF04256"/>
    </source>
</evidence>
<dbReference type="InterPro" id="IPR007368">
    <property type="entry name" value="DUF434"/>
</dbReference>
<dbReference type="RefSeq" id="WP_023388188.1">
    <property type="nucleotide sequence ID" value="NZ_AXUN02000231.1"/>
</dbReference>
<dbReference type="EMBL" id="AXUN02000231">
    <property type="protein sequence ID" value="ETA79067.1"/>
    <property type="molecule type" value="Genomic_DNA"/>
</dbReference>
<dbReference type="Pfam" id="PF04256">
    <property type="entry name" value="DUF434"/>
    <property type="match status" value="1"/>
</dbReference>
<evidence type="ECO:0008006" key="5">
    <source>
        <dbReference type="Google" id="ProtNLM"/>
    </source>
</evidence>
<dbReference type="PANTHER" id="PTHR42252:SF1">
    <property type="entry name" value="DUF434 DOMAIN-CONTAINING PROTEIN"/>
    <property type="match status" value="1"/>
</dbReference>
<dbReference type="eggNOG" id="COG2454">
    <property type="taxonomic scope" value="Bacteria"/>
</dbReference>
<dbReference type="Proteomes" id="UP000017747">
    <property type="component" value="Unassembled WGS sequence"/>
</dbReference>
<feature type="domain" description="DUF434" evidence="1">
    <location>
        <begin position="24"/>
        <end position="79"/>
    </location>
</feature>
<accession>V7I224</accession>
<dbReference type="InterPro" id="IPR041652">
    <property type="entry name" value="DUF5616"/>
</dbReference>
<dbReference type="OrthoDB" id="5372493at2"/>
<protein>
    <recommendedName>
        <fullName evidence="5">DUF434 domain-containing protein</fullName>
    </recommendedName>
</protein>
<dbReference type="PANTHER" id="PTHR42252">
    <property type="entry name" value="DUF5616 DOMAIN-CONTAINING PROTEIN"/>
    <property type="match status" value="1"/>
</dbReference>